<dbReference type="SMART" id="SM00857">
    <property type="entry name" value="Resolvase"/>
    <property type="match status" value="1"/>
</dbReference>
<keyword evidence="3" id="KW-1185">Reference proteome</keyword>
<organism evidence="2 3">
    <name type="scientific">Streptomyces violaceus</name>
    <name type="common">Streptomyces venezuelae</name>
    <dbReference type="NCBI Taxonomy" id="1936"/>
    <lineage>
        <taxon>Bacteria</taxon>
        <taxon>Bacillati</taxon>
        <taxon>Actinomycetota</taxon>
        <taxon>Actinomycetes</taxon>
        <taxon>Kitasatosporales</taxon>
        <taxon>Streptomycetaceae</taxon>
        <taxon>Streptomyces</taxon>
    </lineage>
</organism>
<dbReference type="EMBL" id="CP107906">
    <property type="protein sequence ID" value="WUG92149.1"/>
    <property type="molecule type" value="Genomic_DNA"/>
</dbReference>
<reference evidence="2 3" key="1">
    <citation type="submission" date="2022-10" db="EMBL/GenBank/DDBJ databases">
        <title>The complete genomes of actinobacterial strains from the NBC collection.</title>
        <authorList>
            <person name="Joergensen T.S."/>
            <person name="Alvarez Arevalo M."/>
            <person name="Sterndorff E.B."/>
            <person name="Faurdal D."/>
            <person name="Vuksanovic O."/>
            <person name="Mourched A.-S."/>
            <person name="Charusanti P."/>
            <person name="Shaw S."/>
            <person name="Blin K."/>
            <person name="Weber T."/>
        </authorList>
    </citation>
    <scope>NUCLEOTIDE SEQUENCE [LARGE SCALE GENOMIC DNA]</scope>
    <source>
        <strain evidence="2 3">NBC_00456</strain>
    </source>
</reference>
<evidence type="ECO:0000313" key="3">
    <source>
        <dbReference type="Proteomes" id="UP001341259"/>
    </source>
</evidence>
<dbReference type="PANTHER" id="PTHR30461">
    <property type="entry name" value="DNA-INVERTASE FROM LAMBDOID PROPHAGE"/>
    <property type="match status" value="1"/>
</dbReference>
<dbReference type="InterPro" id="IPR006119">
    <property type="entry name" value="Resolv_N"/>
</dbReference>
<dbReference type="Proteomes" id="UP001341259">
    <property type="component" value="Chromosome"/>
</dbReference>
<evidence type="ECO:0000313" key="2">
    <source>
        <dbReference type="EMBL" id="WUG92149.1"/>
    </source>
</evidence>
<dbReference type="PANTHER" id="PTHR30461:SF23">
    <property type="entry name" value="DNA RECOMBINASE-RELATED"/>
    <property type="match status" value="1"/>
</dbReference>
<feature type="domain" description="Recombinase" evidence="1">
    <location>
        <begin position="156"/>
        <end position="283"/>
    </location>
</feature>
<gene>
    <name evidence="2" type="ORF">OHB29_03435</name>
</gene>
<dbReference type="InterPro" id="IPR050639">
    <property type="entry name" value="SSR_resolvase"/>
</dbReference>
<name>A0ABZ1NKW8_STRVL</name>
<dbReference type="Gene3D" id="3.40.50.1390">
    <property type="entry name" value="Resolvase, N-terminal catalytic domain"/>
    <property type="match status" value="1"/>
</dbReference>
<accession>A0ABZ1NKW8</accession>
<sequence length="331" mass="36868">MTQEIDLYLRKSAITRQRERALTFRAQEQRGRRWADEHGYTVRKVWADNLSAYTDTVRPEFDKAIGALLADEVPALWCYAADRFSRKGAGAVIPLLDAGKRIVFDYERLDSAEPRDRRDIINRAEEAREYSTLLSQRVRDTKQQQRDEGAWLGAPPYGYEIADRETRKLGNGEDWQHVIRVFESIADGESGRSVAIALNGDKVASPDGGDWAGSTIHRMIHNPVYEGWQVVLPKPGARPVVYRTAKGERVSVLAKDASPVPPDLVRRARLVMGGHLPVAPDHPRGKPKHLLSGLLRCASCGGGTAIHGRSYRCWNYTVGKPCAAPASAMCL</sequence>
<dbReference type="InterPro" id="IPR038109">
    <property type="entry name" value="DNA_bind_recomb_sf"/>
</dbReference>
<dbReference type="Gene3D" id="3.90.1750.20">
    <property type="entry name" value="Putative Large Serine Recombinase, Chain B, Domain 2"/>
    <property type="match status" value="1"/>
</dbReference>
<dbReference type="Pfam" id="PF00239">
    <property type="entry name" value="Resolvase"/>
    <property type="match status" value="1"/>
</dbReference>
<dbReference type="Pfam" id="PF07508">
    <property type="entry name" value="Recombinase"/>
    <property type="match status" value="1"/>
</dbReference>
<dbReference type="InterPro" id="IPR011109">
    <property type="entry name" value="DNA_bind_recombinase_dom"/>
</dbReference>
<proteinExistence type="predicted"/>
<dbReference type="InterPro" id="IPR036162">
    <property type="entry name" value="Resolvase-like_N_sf"/>
</dbReference>
<protein>
    <submittedName>
        <fullName evidence="2">Recombinase family protein</fullName>
    </submittedName>
</protein>
<dbReference type="PROSITE" id="PS51737">
    <property type="entry name" value="RECOMBINASE_DNA_BIND"/>
    <property type="match status" value="1"/>
</dbReference>
<evidence type="ECO:0000259" key="1">
    <source>
        <dbReference type="PROSITE" id="PS51737"/>
    </source>
</evidence>
<dbReference type="RefSeq" id="WP_328336577.1">
    <property type="nucleotide sequence ID" value="NZ_CP107906.1"/>
</dbReference>
<dbReference type="CDD" id="cd00338">
    <property type="entry name" value="Ser_Recombinase"/>
    <property type="match status" value="1"/>
</dbReference>
<dbReference type="SUPFAM" id="SSF53041">
    <property type="entry name" value="Resolvase-like"/>
    <property type="match status" value="1"/>
</dbReference>